<feature type="transmembrane region" description="Helical" evidence="10">
    <location>
        <begin position="78"/>
        <end position="94"/>
    </location>
</feature>
<evidence type="ECO:0000313" key="12">
    <source>
        <dbReference type="EMBL" id="GAA1706671.1"/>
    </source>
</evidence>
<dbReference type="Pfam" id="PF00702">
    <property type="entry name" value="Hydrolase"/>
    <property type="match status" value="1"/>
</dbReference>
<comment type="subcellular location">
    <subcellularLocation>
        <location evidence="1">Cell membrane</location>
        <topology evidence="1">Multi-pass membrane protein</topology>
    </subcellularLocation>
</comment>
<feature type="transmembrane region" description="Helical" evidence="10">
    <location>
        <begin position="671"/>
        <end position="692"/>
    </location>
</feature>
<evidence type="ECO:0000256" key="10">
    <source>
        <dbReference type="SAM" id="Phobius"/>
    </source>
</evidence>
<dbReference type="PRINTS" id="PR00119">
    <property type="entry name" value="CATATPASE"/>
</dbReference>
<feature type="transmembrane region" description="Helical" evidence="10">
    <location>
        <begin position="272"/>
        <end position="294"/>
    </location>
</feature>
<name>A0ABN2IKD5_9MICO</name>
<dbReference type="Gene3D" id="3.40.50.1000">
    <property type="entry name" value="HAD superfamily/HAD-like"/>
    <property type="match status" value="2"/>
</dbReference>
<feature type="transmembrane region" description="Helical" evidence="10">
    <location>
        <begin position="713"/>
        <end position="735"/>
    </location>
</feature>
<comment type="similarity">
    <text evidence="2">Belongs to the cation transport ATPase (P-type) (TC 3.A.3) family. Type IIA subfamily.</text>
</comment>
<dbReference type="PANTHER" id="PTHR43294">
    <property type="entry name" value="SODIUM/POTASSIUM-TRANSPORTING ATPASE SUBUNIT ALPHA"/>
    <property type="match status" value="1"/>
</dbReference>
<keyword evidence="6" id="KW-1278">Translocase</keyword>
<dbReference type="InterPro" id="IPR023298">
    <property type="entry name" value="ATPase_P-typ_TM_dom_sf"/>
</dbReference>
<dbReference type="EMBL" id="BAAAPL010000002">
    <property type="protein sequence ID" value="GAA1706671.1"/>
    <property type="molecule type" value="Genomic_DNA"/>
</dbReference>
<feature type="transmembrane region" description="Helical" evidence="10">
    <location>
        <begin position="779"/>
        <end position="797"/>
    </location>
</feature>
<evidence type="ECO:0000256" key="7">
    <source>
        <dbReference type="ARBA" id="ARBA00022989"/>
    </source>
</evidence>
<dbReference type="InterPro" id="IPR008250">
    <property type="entry name" value="ATPase_P-typ_transduc_dom_A_sf"/>
</dbReference>
<dbReference type="SFLD" id="SFLDG00002">
    <property type="entry name" value="C1.7:_P-type_atpase_like"/>
    <property type="match status" value="1"/>
</dbReference>
<dbReference type="SMART" id="SM00831">
    <property type="entry name" value="Cation_ATPase_N"/>
    <property type="match status" value="1"/>
</dbReference>
<keyword evidence="5" id="KW-0067">ATP-binding</keyword>
<dbReference type="InterPro" id="IPR004014">
    <property type="entry name" value="ATPase_P-typ_cation-transptr_N"/>
</dbReference>
<evidence type="ECO:0000259" key="11">
    <source>
        <dbReference type="SMART" id="SM00831"/>
    </source>
</evidence>
<dbReference type="InterPro" id="IPR050510">
    <property type="entry name" value="Cation_transp_ATPase_P-type"/>
</dbReference>
<dbReference type="SFLD" id="SFLDS00003">
    <property type="entry name" value="Haloacid_Dehalogenase"/>
    <property type="match status" value="1"/>
</dbReference>
<dbReference type="InterPro" id="IPR059000">
    <property type="entry name" value="ATPase_P-type_domA"/>
</dbReference>
<evidence type="ECO:0000256" key="1">
    <source>
        <dbReference type="ARBA" id="ARBA00004651"/>
    </source>
</evidence>
<dbReference type="Proteomes" id="UP001501690">
    <property type="component" value="Unassembled WGS sequence"/>
</dbReference>
<dbReference type="Gene3D" id="3.40.1110.10">
    <property type="entry name" value="Calcium-transporting ATPase, cytoplasmic domain N"/>
    <property type="match status" value="2"/>
</dbReference>
<evidence type="ECO:0000256" key="6">
    <source>
        <dbReference type="ARBA" id="ARBA00022967"/>
    </source>
</evidence>
<keyword evidence="4" id="KW-0547">Nucleotide-binding</keyword>
<dbReference type="InterPro" id="IPR001757">
    <property type="entry name" value="P_typ_ATPase"/>
</dbReference>
<dbReference type="InterPro" id="IPR023299">
    <property type="entry name" value="ATPase_P-typ_cyto_dom_N"/>
</dbReference>
<keyword evidence="13" id="KW-1185">Reference proteome</keyword>
<evidence type="ECO:0000256" key="3">
    <source>
        <dbReference type="ARBA" id="ARBA00022692"/>
    </source>
</evidence>
<keyword evidence="3 10" id="KW-0812">Transmembrane</keyword>
<comment type="catalytic activity">
    <reaction evidence="9">
        <text>ATP + H2O = ADP + phosphate + H(+)</text>
        <dbReference type="Rhea" id="RHEA:13065"/>
        <dbReference type="ChEBI" id="CHEBI:15377"/>
        <dbReference type="ChEBI" id="CHEBI:15378"/>
        <dbReference type="ChEBI" id="CHEBI:30616"/>
        <dbReference type="ChEBI" id="CHEBI:43474"/>
        <dbReference type="ChEBI" id="CHEBI:456216"/>
    </reaction>
</comment>
<dbReference type="InterPro" id="IPR006068">
    <property type="entry name" value="ATPase_P-typ_cation-transptr_C"/>
</dbReference>
<accession>A0ABN2IKD5</accession>
<dbReference type="Pfam" id="PF00689">
    <property type="entry name" value="Cation_ATPase_C"/>
    <property type="match status" value="1"/>
</dbReference>
<dbReference type="RefSeq" id="WP_344073321.1">
    <property type="nucleotide sequence ID" value="NZ_BAAAPL010000002.1"/>
</dbReference>
<dbReference type="InterPro" id="IPR018303">
    <property type="entry name" value="ATPase_P-typ_P_site"/>
</dbReference>
<dbReference type="PROSITE" id="PS00154">
    <property type="entry name" value="ATPASE_E1_E2"/>
    <property type="match status" value="1"/>
</dbReference>
<dbReference type="SFLD" id="SFLDF00027">
    <property type="entry name" value="p-type_atpase"/>
    <property type="match status" value="1"/>
</dbReference>
<dbReference type="Pfam" id="PF00122">
    <property type="entry name" value="E1-E2_ATPase"/>
    <property type="match status" value="1"/>
</dbReference>
<feature type="domain" description="Cation-transporting P-type ATPase N-terminal" evidence="11">
    <location>
        <begin position="2"/>
        <end position="72"/>
    </location>
</feature>
<dbReference type="InterPro" id="IPR044492">
    <property type="entry name" value="P_typ_ATPase_HD_dom"/>
</dbReference>
<evidence type="ECO:0000256" key="9">
    <source>
        <dbReference type="ARBA" id="ARBA00049360"/>
    </source>
</evidence>
<proteinExistence type="inferred from homology"/>
<feature type="transmembrane region" description="Helical" evidence="10">
    <location>
        <begin position="54"/>
        <end position="72"/>
    </location>
</feature>
<dbReference type="Pfam" id="PF00690">
    <property type="entry name" value="Cation_ATPase_N"/>
    <property type="match status" value="1"/>
</dbReference>
<evidence type="ECO:0000313" key="13">
    <source>
        <dbReference type="Proteomes" id="UP001501690"/>
    </source>
</evidence>
<dbReference type="SUPFAM" id="SSF56784">
    <property type="entry name" value="HAD-like"/>
    <property type="match status" value="1"/>
</dbReference>
<evidence type="ECO:0000256" key="4">
    <source>
        <dbReference type="ARBA" id="ARBA00022741"/>
    </source>
</evidence>
<protein>
    <submittedName>
        <fullName evidence="12">Calcium-translocating P-type ATPase, PMCA-type</fullName>
    </submittedName>
</protein>
<comment type="caution">
    <text evidence="12">The sequence shown here is derived from an EMBL/GenBank/DDBJ whole genome shotgun (WGS) entry which is preliminary data.</text>
</comment>
<dbReference type="PRINTS" id="PR00120">
    <property type="entry name" value="HATPASE"/>
</dbReference>
<feature type="transmembrane region" description="Helical" evidence="10">
    <location>
        <begin position="641"/>
        <end position="665"/>
    </location>
</feature>
<dbReference type="InterPro" id="IPR023214">
    <property type="entry name" value="HAD_sf"/>
</dbReference>
<evidence type="ECO:0000256" key="2">
    <source>
        <dbReference type="ARBA" id="ARBA00005675"/>
    </source>
</evidence>
<dbReference type="SUPFAM" id="SSF81653">
    <property type="entry name" value="Calcium ATPase, transduction domain A"/>
    <property type="match status" value="1"/>
</dbReference>
<gene>
    <name evidence="12" type="ORF">GCM10009808_25860</name>
</gene>
<sequence>MRYYEASTESVLDDLGSSTAGLRAAEANARLDRDGRNEVTVQGEPLWRILIEPFWNIFSAVLLVAVVISLWHEAYFDALVIIGIMLISAVISYVQRVSTDRILRALRQHDAQTADVVRDGVIVTIPVTHLVVGDLVRLAEGDRVPADLRVITASGVHADEAVLTGESEPVAKSPAPLPGDREAYEQTNMLFSGSFLVAGQTTSVVVRTGNATEFGRIAALSGQARQSDVSPVQRKIDRLITYVVAVIGAVAVIAFALALLQGVSVAEALRYVIALAVSAVPESLPVAISVVLALGMRRMAAKNALVRTLRAIETVGVVTTIATDKTGTLTENRLSVHAVWAPDGDDDALEATAARTVVRHRDRAHDPLDLALAAHAKGAADVESSPALVTLPFDQARALSGNVRARGEGFELTVKGAPEALLHRCALPPRAHDAAEQALRDLTGRGLRVIAVATATLPAPIADFGDLDTIVPTPSLTLAGLVGIADTLRSSAREAITAATRAGVGVRMITGDHAETAYAIGRELGLVTSRSQVFDSRRMNELSDAELGRIARDARVFSRVTPENKYRLLTALRLSEVAAMTGDGVNDVPALAKADVGVAMGSGSQIAKDAADIVLLDDNFATIVEALREGRILFANIRRMLFYLLSTNLGEVLVALGALALGFPLPLAPVQILWINLVTDTTMVIPLGLEPAERDVMTQRPTSPTAPLLRRATVGLIAVMALVMGLVALGVYALLFQTAGEGVAQTATFTSLVVMQWANALTARSAFHSAFGRLRVRNTAFWAGLAISLGLQLLAIAGPLQGLLHVTPVAWPTLLVVSAVSFIIPLAVAEVYKLAARGIHARGKARERQTAAKS</sequence>
<evidence type="ECO:0000256" key="8">
    <source>
        <dbReference type="ARBA" id="ARBA00023136"/>
    </source>
</evidence>
<feature type="transmembrane region" description="Helical" evidence="10">
    <location>
        <begin position="809"/>
        <end position="832"/>
    </location>
</feature>
<dbReference type="InterPro" id="IPR036412">
    <property type="entry name" value="HAD-like_sf"/>
</dbReference>
<feature type="transmembrane region" description="Helical" evidence="10">
    <location>
        <begin position="239"/>
        <end position="260"/>
    </location>
</feature>
<dbReference type="PANTHER" id="PTHR43294:SF20">
    <property type="entry name" value="P-TYPE ATPASE"/>
    <property type="match status" value="1"/>
</dbReference>
<keyword evidence="8 10" id="KW-0472">Membrane</keyword>
<dbReference type="Gene3D" id="1.20.1110.10">
    <property type="entry name" value="Calcium-transporting ATPase, transmembrane domain"/>
    <property type="match status" value="2"/>
</dbReference>
<evidence type="ECO:0000256" key="5">
    <source>
        <dbReference type="ARBA" id="ARBA00022840"/>
    </source>
</evidence>
<keyword evidence="7 10" id="KW-1133">Transmembrane helix</keyword>
<dbReference type="SUPFAM" id="SSF81665">
    <property type="entry name" value="Calcium ATPase, transmembrane domain M"/>
    <property type="match status" value="1"/>
</dbReference>
<feature type="transmembrane region" description="Helical" evidence="10">
    <location>
        <begin position="747"/>
        <end position="767"/>
    </location>
</feature>
<organism evidence="12 13">
    <name type="scientific">Microbacterium sediminicola</name>
    <dbReference type="NCBI Taxonomy" id="415210"/>
    <lineage>
        <taxon>Bacteria</taxon>
        <taxon>Bacillati</taxon>
        <taxon>Actinomycetota</taxon>
        <taxon>Actinomycetes</taxon>
        <taxon>Micrococcales</taxon>
        <taxon>Microbacteriaceae</taxon>
        <taxon>Microbacterium</taxon>
    </lineage>
</organism>
<dbReference type="NCBIfam" id="TIGR01494">
    <property type="entry name" value="ATPase_P-type"/>
    <property type="match status" value="2"/>
</dbReference>
<reference evidence="12 13" key="1">
    <citation type="journal article" date="2019" name="Int. J. Syst. Evol. Microbiol.">
        <title>The Global Catalogue of Microorganisms (GCM) 10K type strain sequencing project: providing services to taxonomists for standard genome sequencing and annotation.</title>
        <authorList>
            <consortium name="The Broad Institute Genomics Platform"/>
            <consortium name="The Broad Institute Genome Sequencing Center for Infectious Disease"/>
            <person name="Wu L."/>
            <person name="Ma J."/>
        </authorList>
    </citation>
    <scope>NUCLEOTIDE SEQUENCE [LARGE SCALE GENOMIC DNA]</scope>
    <source>
        <strain evidence="12 13">JCM 15577</strain>
    </source>
</reference>
<dbReference type="Gene3D" id="2.70.150.10">
    <property type="entry name" value="Calcium-transporting ATPase, cytoplasmic transduction domain A"/>
    <property type="match status" value="1"/>
</dbReference>